<sequence>MSFLAALSTVTGLIGFAMIPVFGTTAGLGIAGLKSTKEVIEVKFTAGRCGLGDACGGHIPSVGLWDLHGGYLGFDHKHGHHIDQGGFRTEHINTLHSSGRPRYIAVAAQKKDAICVSSMAVAYPDGEPVMMVMDPLTVDQCGMPWYQSLETIGHLDLRPRCVWIDGSGKSKNRAAAGSHGNYQDPPAGFSLDIEAFMRYNFSEHNAKQWSDQPELICGHQARFKKWDDMKGRITVPVFAEKPLKYGPDGCDTKDFLAKDWYESERLHNDIRRRSADDADDNDQDEEESDETIAARKELLLHGTLVKGEQSAEALCSSASSYGPDWYSYEEHHYCHMETKTLLPGCSAEVTEECFDADKHEVRHRFCGFGRKCRRGLAGAIPVKTFQRIGMLETQTEWALFPKG</sequence>
<dbReference type="EMBL" id="JAKLMC020000005">
    <property type="protein sequence ID" value="KAK5956171.1"/>
    <property type="molecule type" value="Genomic_DNA"/>
</dbReference>
<dbReference type="AlphaFoldDB" id="A0AAN8FD74"/>
<organism evidence="1 2">
    <name type="scientific">Knufia fluminis</name>
    <dbReference type="NCBI Taxonomy" id="191047"/>
    <lineage>
        <taxon>Eukaryota</taxon>
        <taxon>Fungi</taxon>
        <taxon>Dikarya</taxon>
        <taxon>Ascomycota</taxon>
        <taxon>Pezizomycotina</taxon>
        <taxon>Eurotiomycetes</taxon>
        <taxon>Chaetothyriomycetidae</taxon>
        <taxon>Chaetothyriales</taxon>
        <taxon>Trichomeriaceae</taxon>
        <taxon>Knufia</taxon>
    </lineage>
</organism>
<gene>
    <name evidence="1" type="ORF">OHC33_002744</name>
</gene>
<evidence type="ECO:0000313" key="2">
    <source>
        <dbReference type="Proteomes" id="UP001316803"/>
    </source>
</evidence>
<dbReference type="Proteomes" id="UP001316803">
    <property type="component" value="Unassembled WGS sequence"/>
</dbReference>
<reference evidence="1 2" key="1">
    <citation type="submission" date="2022-12" db="EMBL/GenBank/DDBJ databases">
        <title>Genomic features and morphological characterization of a novel Knufia sp. strain isolated from spacecraft assembly facility.</title>
        <authorList>
            <person name="Teixeira M."/>
            <person name="Chander A.M."/>
            <person name="Stajich J.E."/>
            <person name="Venkateswaran K."/>
        </authorList>
    </citation>
    <scope>NUCLEOTIDE SEQUENCE [LARGE SCALE GENOMIC DNA]</scope>
    <source>
        <strain evidence="1 2">FJI-L2-BK-P2</strain>
    </source>
</reference>
<name>A0AAN8FD74_9EURO</name>
<accession>A0AAN8FD74</accession>
<evidence type="ECO:0000313" key="1">
    <source>
        <dbReference type="EMBL" id="KAK5956171.1"/>
    </source>
</evidence>
<keyword evidence="2" id="KW-1185">Reference proteome</keyword>
<comment type="caution">
    <text evidence="1">The sequence shown here is derived from an EMBL/GenBank/DDBJ whole genome shotgun (WGS) entry which is preliminary data.</text>
</comment>
<protein>
    <submittedName>
        <fullName evidence="1">Uncharacterized protein</fullName>
    </submittedName>
</protein>
<proteinExistence type="predicted"/>